<evidence type="ECO:0000256" key="2">
    <source>
        <dbReference type="ARBA" id="ARBA00004906"/>
    </source>
</evidence>
<sequence>MMALELLPIGTFLALLTGQVIKTAVAAKDVLIEKESFKALSKYLLDIKPILEELQRSGLSDSQAARQALECLEKDIKKASDLVEKYKNRSRFYLLVKCRHIVKEAQDATRNIGRSLATLSLASTEVLAEISEQVTRLHDEMQRAEFEASQTQLQIVEKLDEGLLKQKLDQGFANNMLEQIALAVGVPIVPSEISKELADFRREIEEAAVRKEREEEYFLGQVIKLLSQADAARNQEEIKNQYYRRMQSVERTSGDYIPPLQSFICPLSGSNVMVDPVSLCTGTTYERASIEAWFESGEKTDPETGDFLEDLSRRSNHRLRQSIEEWRELNFCLKIRSAKRNLQSGIGSSVEDALSLVQDVIRDYPVTRDWIAIEGIIDIVISILSTRNKDIKISVLMTLKVAVEGHQVNKDRVVESGGMERIVTCLLRSSNVSKAAVELLYELVRDGSGWNTPALKKLSQHSRAILFLVMFLNTESADMAEAILLKLCSDDDSNIIRAADANWFKPVVSRLIEGPEDSKLLIIRTLVEMELMNESVKCLGEAGVIPPLLQMLSTRSFEVRELALSLLVKLLSCQENKKLIAASGGVPVILNQMHASHVRTIIIARCCEIIEKLSSNEDGIQFLVDENGVRLDLEQTIANLLALQQNCHSSLIVRRPALGALLDICKSEAKLVKKAVVGANGVSVILPLLDDSNQEIREITLKLLFYFSHHEAQGVADFLLEQRRMETLVGFLQDDTRRDTQTAAAGLLANLPKSEIMLTKKLIESDGLNAVLKILKSGTMEAKENALGVLFRFTDPTTIETQRMVVESGVYPLLVDFLKTGTVTAKAWAAALIGNLSLNTPKLATIPRSPNCWSFKSSKISICEVHEGICNESSTFCLIKANAMPAIVNLLREKVHETAYEALKTLLTLVYEDRHHRGVDYLDKADAINPILEVLSWGTTPLKAEALGLLEKVFVTCEMAENYGPLARIGLLSITTQNMHENDQLRHKANRVLMQLDRFSKSSMPLL</sequence>
<gene>
    <name evidence="9" type="ORF">Syun_007102</name>
</gene>
<feature type="domain" description="U-box" evidence="8">
    <location>
        <begin position="258"/>
        <end position="333"/>
    </location>
</feature>
<name>A0AAP0KY15_9MAGN</name>
<dbReference type="SMART" id="SM00185">
    <property type="entry name" value="ARM"/>
    <property type="match status" value="9"/>
</dbReference>
<feature type="chain" id="PRO_5042941272" description="RING-type E3 ubiquitin transferase" evidence="7">
    <location>
        <begin position="19"/>
        <end position="1007"/>
    </location>
</feature>
<dbReference type="InterPro" id="IPR003613">
    <property type="entry name" value="Ubox_domain"/>
</dbReference>
<dbReference type="EC" id="2.3.2.27" evidence="3"/>
<organism evidence="9 10">
    <name type="scientific">Stephania yunnanensis</name>
    <dbReference type="NCBI Taxonomy" id="152371"/>
    <lineage>
        <taxon>Eukaryota</taxon>
        <taxon>Viridiplantae</taxon>
        <taxon>Streptophyta</taxon>
        <taxon>Embryophyta</taxon>
        <taxon>Tracheophyta</taxon>
        <taxon>Spermatophyta</taxon>
        <taxon>Magnoliopsida</taxon>
        <taxon>Ranunculales</taxon>
        <taxon>Menispermaceae</taxon>
        <taxon>Menispermoideae</taxon>
        <taxon>Cissampelideae</taxon>
        <taxon>Stephania</taxon>
    </lineage>
</organism>
<feature type="coiled-coil region" evidence="6">
    <location>
        <begin position="62"/>
        <end position="89"/>
    </location>
</feature>
<dbReference type="Proteomes" id="UP001420932">
    <property type="component" value="Unassembled WGS sequence"/>
</dbReference>
<dbReference type="CDD" id="cd16664">
    <property type="entry name" value="RING-Ubox_PUB"/>
    <property type="match status" value="1"/>
</dbReference>
<comment type="catalytic activity">
    <reaction evidence="1">
        <text>S-ubiquitinyl-[E2 ubiquitin-conjugating enzyme]-L-cysteine + [acceptor protein]-L-lysine = [E2 ubiquitin-conjugating enzyme]-L-cysteine + N(6)-ubiquitinyl-[acceptor protein]-L-lysine.</text>
        <dbReference type="EC" id="2.3.2.27"/>
    </reaction>
</comment>
<dbReference type="PANTHER" id="PTHR45958">
    <property type="entry name" value="RING-TYPE E3 UBIQUITIN TRANSFERASE"/>
    <property type="match status" value="1"/>
</dbReference>
<keyword evidence="7" id="KW-0732">Signal</keyword>
<dbReference type="SMART" id="SM00504">
    <property type="entry name" value="Ubox"/>
    <property type="match status" value="1"/>
</dbReference>
<dbReference type="Pfam" id="PF04564">
    <property type="entry name" value="U-box"/>
    <property type="match status" value="1"/>
</dbReference>
<comment type="caution">
    <text evidence="9">The sequence shown here is derived from an EMBL/GenBank/DDBJ whole genome shotgun (WGS) entry which is preliminary data.</text>
</comment>
<dbReference type="AlphaFoldDB" id="A0AAP0KY15"/>
<keyword evidence="6" id="KW-0175">Coiled coil</keyword>
<evidence type="ECO:0000256" key="7">
    <source>
        <dbReference type="SAM" id="SignalP"/>
    </source>
</evidence>
<dbReference type="Gene3D" id="3.30.40.10">
    <property type="entry name" value="Zinc/RING finger domain, C3HC4 (zinc finger)"/>
    <property type="match status" value="1"/>
</dbReference>
<dbReference type="GO" id="GO:0007166">
    <property type="term" value="P:cell surface receptor signaling pathway"/>
    <property type="evidence" value="ECO:0007669"/>
    <property type="project" value="InterPro"/>
</dbReference>
<dbReference type="GO" id="GO:0061630">
    <property type="term" value="F:ubiquitin protein ligase activity"/>
    <property type="evidence" value="ECO:0007669"/>
    <property type="project" value="UniProtKB-EC"/>
</dbReference>
<evidence type="ECO:0000256" key="6">
    <source>
        <dbReference type="SAM" id="Coils"/>
    </source>
</evidence>
<dbReference type="InterPro" id="IPR045210">
    <property type="entry name" value="RING-Ubox_PUB"/>
</dbReference>
<dbReference type="SUPFAM" id="SSF48371">
    <property type="entry name" value="ARM repeat"/>
    <property type="match status" value="2"/>
</dbReference>
<dbReference type="InterPro" id="IPR000225">
    <property type="entry name" value="Armadillo"/>
</dbReference>
<dbReference type="CDD" id="cd21037">
    <property type="entry name" value="MLKL_NTD"/>
    <property type="match status" value="1"/>
</dbReference>
<dbReference type="Gene3D" id="1.20.930.20">
    <property type="entry name" value="Adaptor protein Cbl, N-terminal domain"/>
    <property type="match status" value="1"/>
</dbReference>
<dbReference type="PROSITE" id="PS51698">
    <property type="entry name" value="U_BOX"/>
    <property type="match status" value="1"/>
</dbReference>
<keyword evidence="4" id="KW-0808">Transferase</keyword>
<protein>
    <recommendedName>
        <fullName evidence="3">RING-type E3 ubiquitin transferase</fullName>
        <ecNumber evidence="3">2.3.2.27</ecNumber>
    </recommendedName>
</protein>
<dbReference type="InterPro" id="IPR036537">
    <property type="entry name" value="Adaptor_Cbl_N_dom_sf"/>
</dbReference>
<dbReference type="Pfam" id="PF00514">
    <property type="entry name" value="Arm"/>
    <property type="match status" value="1"/>
</dbReference>
<evidence type="ECO:0000256" key="3">
    <source>
        <dbReference type="ARBA" id="ARBA00012483"/>
    </source>
</evidence>
<reference evidence="9 10" key="1">
    <citation type="submission" date="2024-01" db="EMBL/GenBank/DDBJ databases">
        <title>Genome assemblies of Stephania.</title>
        <authorList>
            <person name="Yang L."/>
        </authorList>
    </citation>
    <scope>NUCLEOTIDE SEQUENCE [LARGE SCALE GENOMIC DNA]</scope>
    <source>
        <strain evidence="9">YNDBR</strain>
        <tissue evidence="9">Leaf</tissue>
    </source>
</reference>
<accession>A0AAP0KY15</accession>
<dbReference type="Gene3D" id="1.25.10.10">
    <property type="entry name" value="Leucine-rich Repeat Variant"/>
    <property type="match status" value="3"/>
</dbReference>
<dbReference type="InterPro" id="IPR052608">
    <property type="entry name" value="U-box_domain_protein"/>
</dbReference>
<evidence type="ECO:0000256" key="1">
    <source>
        <dbReference type="ARBA" id="ARBA00000900"/>
    </source>
</evidence>
<evidence type="ECO:0000259" key="8">
    <source>
        <dbReference type="PROSITE" id="PS51698"/>
    </source>
</evidence>
<dbReference type="EMBL" id="JBBNAF010000003">
    <property type="protein sequence ID" value="KAK9160761.1"/>
    <property type="molecule type" value="Genomic_DNA"/>
</dbReference>
<dbReference type="InterPro" id="IPR059179">
    <property type="entry name" value="MLKL-like_MCAfunc"/>
</dbReference>
<evidence type="ECO:0000256" key="5">
    <source>
        <dbReference type="PROSITE-ProRule" id="PRU00259"/>
    </source>
</evidence>
<dbReference type="InterPro" id="IPR011989">
    <property type="entry name" value="ARM-like"/>
</dbReference>
<dbReference type="InterPro" id="IPR016024">
    <property type="entry name" value="ARM-type_fold"/>
</dbReference>
<keyword evidence="10" id="KW-1185">Reference proteome</keyword>
<dbReference type="GO" id="GO:0016567">
    <property type="term" value="P:protein ubiquitination"/>
    <property type="evidence" value="ECO:0007669"/>
    <property type="project" value="InterPro"/>
</dbReference>
<evidence type="ECO:0000256" key="4">
    <source>
        <dbReference type="ARBA" id="ARBA00022679"/>
    </source>
</evidence>
<proteinExistence type="predicted"/>
<dbReference type="PANTHER" id="PTHR45958:SF15">
    <property type="entry name" value="RING-TYPE E3 UBIQUITIN TRANSFERASE"/>
    <property type="match status" value="1"/>
</dbReference>
<feature type="signal peptide" evidence="7">
    <location>
        <begin position="1"/>
        <end position="18"/>
    </location>
</feature>
<dbReference type="InterPro" id="IPR013083">
    <property type="entry name" value="Znf_RING/FYVE/PHD"/>
</dbReference>
<dbReference type="PROSITE" id="PS50176">
    <property type="entry name" value="ARM_REPEAT"/>
    <property type="match status" value="1"/>
</dbReference>
<comment type="pathway">
    <text evidence="2">Protein modification; protein ubiquitination.</text>
</comment>
<evidence type="ECO:0000313" key="9">
    <source>
        <dbReference type="EMBL" id="KAK9160761.1"/>
    </source>
</evidence>
<feature type="repeat" description="ARM" evidence="5">
    <location>
        <begin position="543"/>
        <end position="585"/>
    </location>
</feature>
<evidence type="ECO:0000313" key="10">
    <source>
        <dbReference type="Proteomes" id="UP001420932"/>
    </source>
</evidence>
<dbReference type="SUPFAM" id="SSF57850">
    <property type="entry name" value="RING/U-box"/>
    <property type="match status" value="1"/>
</dbReference>